<dbReference type="EMBL" id="AP023322">
    <property type="protein sequence ID" value="BCI61760.1"/>
    <property type="molecule type" value="Genomic_DNA"/>
</dbReference>
<organism evidence="1 2">
    <name type="scientific">Coprobacter secundus subsp. similis</name>
    <dbReference type="NCBI Taxonomy" id="2751153"/>
    <lineage>
        <taxon>Bacteria</taxon>
        <taxon>Pseudomonadati</taxon>
        <taxon>Bacteroidota</taxon>
        <taxon>Bacteroidia</taxon>
        <taxon>Bacteroidales</taxon>
        <taxon>Barnesiellaceae</taxon>
        <taxon>Coprobacter</taxon>
    </lineage>
</organism>
<accession>A0A7G1HQN4</accession>
<sequence length="43" mass="5382">MLKIRHEYKEYLFLKKVHFTGRVRKKSSQEYKEIINLVSLHYK</sequence>
<dbReference type="Proteomes" id="UP000594042">
    <property type="component" value="Chromosome"/>
</dbReference>
<dbReference type="AlphaFoldDB" id="A0A7G1HQN4"/>
<gene>
    <name evidence="1" type="ORF">Cop2CBH44_01130</name>
</gene>
<dbReference type="KEGG" id="copr:Cop2CBH44_01130"/>
<keyword evidence="2" id="KW-1185">Reference proteome</keyword>
<evidence type="ECO:0000313" key="2">
    <source>
        <dbReference type="Proteomes" id="UP000594042"/>
    </source>
</evidence>
<protein>
    <submittedName>
        <fullName evidence="1">Uncharacterized protein</fullName>
    </submittedName>
</protein>
<evidence type="ECO:0000313" key="1">
    <source>
        <dbReference type="EMBL" id="BCI61760.1"/>
    </source>
</evidence>
<name>A0A7G1HQN4_9BACT</name>
<proteinExistence type="predicted"/>
<reference evidence="2" key="1">
    <citation type="submission" date="2020-07" db="EMBL/GenBank/DDBJ databases">
        <title>Complete genome sequencing of Coprobacter sp. strain 2CBH44.</title>
        <authorList>
            <person name="Sakamoto M."/>
            <person name="Murakami T."/>
            <person name="Mori H."/>
        </authorList>
    </citation>
    <scope>NUCLEOTIDE SEQUENCE [LARGE SCALE GENOMIC DNA]</scope>
    <source>
        <strain evidence="2">2CBH44</strain>
    </source>
</reference>